<evidence type="ECO:0000256" key="3">
    <source>
        <dbReference type="ARBA" id="ARBA00022827"/>
    </source>
</evidence>
<keyword evidence="2" id="KW-0285">Flavoprotein</keyword>
<dbReference type="EMBL" id="QVTE01000035">
    <property type="protein sequence ID" value="RFU68129.1"/>
    <property type="molecule type" value="Genomic_DNA"/>
</dbReference>
<dbReference type="GO" id="GO:0047545">
    <property type="term" value="F:(S)-2-hydroxyglutarate dehydrogenase activity"/>
    <property type="evidence" value="ECO:0007669"/>
    <property type="project" value="TreeGrafter"/>
</dbReference>
<dbReference type="RefSeq" id="WP_117327121.1">
    <property type="nucleotide sequence ID" value="NZ_QVTE01000035.1"/>
</dbReference>
<comment type="similarity">
    <text evidence="5">Belongs to the L2HGDH family.</text>
</comment>
<organism evidence="7 8">
    <name type="scientific">Peribacillus saganii</name>
    <dbReference type="NCBI Taxonomy" id="2303992"/>
    <lineage>
        <taxon>Bacteria</taxon>
        <taxon>Bacillati</taxon>
        <taxon>Bacillota</taxon>
        <taxon>Bacilli</taxon>
        <taxon>Bacillales</taxon>
        <taxon>Bacillaceae</taxon>
        <taxon>Peribacillus</taxon>
    </lineage>
</organism>
<dbReference type="NCBIfam" id="NF008726">
    <property type="entry name" value="PRK11728.1"/>
    <property type="match status" value="1"/>
</dbReference>
<dbReference type="PANTHER" id="PTHR43104:SF2">
    <property type="entry name" value="L-2-HYDROXYGLUTARATE DEHYDROGENASE, MITOCHONDRIAL"/>
    <property type="match status" value="1"/>
</dbReference>
<evidence type="ECO:0000259" key="6">
    <source>
        <dbReference type="Pfam" id="PF01266"/>
    </source>
</evidence>
<evidence type="ECO:0000256" key="2">
    <source>
        <dbReference type="ARBA" id="ARBA00022630"/>
    </source>
</evidence>
<evidence type="ECO:0000313" key="7">
    <source>
        <dbReference type="EMBL" id="RFU68129.1"/>
    </source>
</evidence>
<dbReference type="OrthoDB" id="9801699at2"/>
<evidence type="ECO:0000256" key="1">
    <source>
        <dbReference type="ARBA" id="ARBA00001974"/>
    </source>
</evidence>
<proteinExistence type="inferred from homology"/>
<keyword evidence="3" id="KW-0274">FAD</keyword>
<dbReference type="GO" id="GO:0005737">
    <property type="term" value="C:cytoplasm"/>
    <property type="evidence" value="ECO:0007669"/>
    <property type="project" value="TreeGrafter"/>
</dbReference>
<dbReference type="Pfam" id="PF01266">
    <property type="entry name" value="DAO"/>
    <property type="match status" value="1"/>
</dbReference>
<evidence type="ECO:0000256" key="4">
    <source>
        <dbReference type="ARBA" id="ARBA00023002"/>
    </source>
</evidence>
<accession>A0A372LM72</accession>
<comment type="cofactor">
    <cofactor evidence="1">
        <name>FAD</name>
        <dbReference type="ChEBI" id="CHEBI:57692"/>
    </cofactor>
</comment>
<protein>
    <submittedName>
        <fullName evidence="7">L-2-hydroxyglutarate oxidase</fullName>
    </submittedName>
</protein>
<dbReference type="Gene3D" id="3.30.9.10">
    <property type="entry name" value="D-Amino Acid Oxidase, subunit A, domain 2"/>
    <property type="match status" value="1"/>
</dbReference>
<dbReference type="Proteomes" id="UP000264541">
    <property type="component" value="Unassembled WGS sequence"/>
</dbReference>
<comment type="caution">
    <text evidence="7">The sequence shown here is derived from an EMBL/GenBank/DDBJ whole genome shotgun (WGS) entry which is preliminary data.</text>
</comment>
<reference evidence="7 8" key="1">
    <citation type="submission" date="2018-08" db="EMBL/GenBank/DDBJ databases">
        <title>Bacillus chawlae sp. nov., Bacillus glennii sp. nov., and Bacillus saganii sp. nov. Isolated from the Vehicle Assembly Building at Kennedy Space Center where the Viking Spacecraft were Assembled.</title>
        <authorList>
            <person name="Seuylemezian A."/>
            <person name="Vaishampayan P."/>
        </authorList>
    </citation>
    <scope>NUCLEOTIDE SEQUENCE [LARGE SCALE GENOMIC DNA]</scope>
    <source>
        <strain evidence="7 8">V47-23a</strain>
    </source>
</reference>
<sequence>MYDYIIVGGGIVGLSVAYALYEKYPAIKVAVIEKEKQLAAHQTGHNSGVIHSGIYYKPGSLKAKLAKKGNETMVAFCEQHEVKYDQCGKVIVAADQKELPLLENLYQRGIQNGLAITKINQEKLLDLEPHVNGLEAIHVPMAGIVDYKQVCEKIGTLIKERGGDIFLNTEAKQIKETSQEVVVETSLQTLHGKMLINCAGLHSDRVANLTGYHVDMKIVPFRGEYYQLVPEKRDLVKNLIYPVPNPDFPFLGVHFTRMIDGTVDVGPNAVLSFKREGYKKTSFNLKDAQEVLTYPGFWKLASQYMKEGMDEMYRSFSKKKFVEGVQKLMPGITEQDLAPGPAGVRAQALRSDGSLVDDFYIVNGKRSIHVCNAPSPAATASIEIGKQVVGSLNSYSSVS</sequence>
<gene>
    <name evidence="7" type="ORF">D0469_12740</name>
</gene>
<dbReference type="SUPFAM" id="SSF51905">
    <property type="entry name" value="FAD/NAD(P)-binding domain"/>
    <property type="match status" value="1"/>
</dbReference>
<dbReference type="AlphaFoldDB" id="A0A372LM72"/>
<dbReference type="Gene3D" id="3.50.50.60">
    <property type="entry name" value="FAD/NAD(P)-binding domain"/>
    <property type="match status" value="1"/>
</dbReference>
<dbReference type="InterPro" id="IPR006076">
    <property type="entry name" value="FAD-dep_OxRdtase"/>
</dbReference>
<keyword evidence="4" id="KW-0560">Oxidoreductase</keyword>
<dbReference type="InterPro" id="IPR036188">
    <property type="entry name" value="FAD/NAD-bd_sf"/>
</dbReference>
<feature type="domain" description="FAD dependent oxidoreductase" evidence="6">
    <location>
        <begin position="3"/>
        <end position="388"/>
    </location>
</feature>
<keyword evidence="8" id="KW-1185">Reference proteome</keyword>
<name>A0A372LM72_9BACI</name>
<evidence type="ECO:0000313" key="8">
    <source>
        <dbReference type="Proteomes" id="UP000264541"/>
    </source>
</evidence>
<evidence type="ECO:0000256" key="5">
    <source>
        <dbReference type="ARBA" id="ARBA00037941"/>
    </source>
</evidence>
<dbReference type="PANTHER" id="PTHR43104">
    <property type="entry name" value="L-2-HYDROXYGLUTARATE DEHYDROGENASE, MITOCHONDRIAL"/>
    <property type="match status" value="1"/>
</dbReference>